<evidence type="ECO:0000313" key="3">
    <source>
        <dbReference type="Proteomes" id="UP000245119"/>
    </source>
</evidence>
<accession>A0A2T7P916</accession>
<name>A0A2T7P916_POMCA</name>
<organism evidence="2 3">
    <name type="scientific">Pomacea canaliculata</name>
    <name type="common">Golden apple snail</name>
    <dbReference type="NCBI Taxonomy" id="400727"/>
    <lineage>
        <taxon>Eukaryota</taxon>
        <taxon>Metazoa</taxon>
        <taxon>Spiralia</taxon>
        <taxon>Lophotrochozoa</taxon>
        <taxon>Mollusca</taxon>
        <taxon>Gastropoda</taxon>
        <taxon>Caenogastropoda</taxon>
        <taxon>Architaenioglossa</taxon>
        <taxon>Ampullarioidea</taxon>
        <taxon>Ampullariidae</taxon>
        <taxon>Pomacea</taxon>
    </lineage>
</organism>
<dbReference type="AlphaFoldDB" id="A0A2T7P916"/>
<keyword evidence="3" id="KW-1185">Reference proteome</keyword>
<feature type="region of interest" description="Disordered" evidence="1">
    <location>
        <begin position="1"/>
        <end position="42"/>
    </location>
</feature>
<sequence>MFNEKTAVHSSPSPMSKQHFHRQTSRQSGLVPTSGAPGPLVQSRASVGKLPLLKCDTEFYDEHLAAQPHVSKDQLIIN</sequence>
<protein>
    <submittedName>
        <fullName evidence="2">Uncharacterized protein</fullName>
    </submittedName>
</protein>
<dbReference type="EMBL" id="PZQS01000005">
    <property type="protein sequence ID" value="PVD29913.1"/>
    <property type="molecule type" value="Genomic_DNA"/>
</dbReference>
<evidence type="ECO:0000313" key="2">
    <source>
        <dbReference type="EMBL" id="PVD29913.1"/>
    </source>
</evidence>
<reference evidence="2 3" key="1">
    <citation type="submission" date="2018-04" db="EMBL/GenBank/DDBJ databases">
        <title>The genome of golden apple snail Pomacea canaliculata provides insight into stress tolerance and invasive adaptation.</title>
        <authorList>
            <person name="Liu C."/>
            <person name="Liu B."/>
            <person name="Ren Y."/>
            <person name="Zhang Y."/>
            <person name="Wang H."/>
            <person name="Li S."/>
            <person name="Jiang F."/>
            <person name="Yin L."/>
            <person name="Zhang G."/>
            <person name="Qian W."/>
            <person name="Fan W."/>
        </authorList>
    </citation>
    <scope>NUCLEOTIDE SEQUENCE [LARGE SCALE GENOMIC DNA]</scope>
    <source>
        <strain evidence="2">SZHN2017</strain>
        <tissue evidence="2">Muscle</tissue>
    </source>
</reference>
<gene>
    <name evidence="2" type="ORF">C0Q70_09171</name>
</gene>
<dbReference type="Proteomes" id="UP000245119">
    <property type="component" value="Linkage Group LG5"/>
</dbReference>
<proteinExistence type="predicted"/>
<comment type="caution">
    <text evidence="2">The sequence shown here is derived from an EMBL/GenBank/DDBJ whole genome shotgun (WGS) entry which is preliminary data.</text>
</comment>
<evidence type="ECO:0000256" key="1">
    <source>
        <dbReference type="SAM" id="MobiDB-lite"/>
    </source>
</evidence>